<dbReference type="InterPro" id="IPR036388">
    <property type="entry name" value="WH-like_DNA-bd_sf"/>
</dbReference>
<proteinExistence type="predicted"/>
<comment type="caution">
    <text evidence="5">The sequence shown here is derived from an EMBL/GenBank/DDBJ whole genome shotgun (WGS) entry which is preliminary data.</text>
</comment>
<protein>
    <submittedName>
        <fullName evidence="5">Transcriptional regulator</fullName>
    </submittedName>
</protein>
<evidence type="ECO:0000256" key="2">
    <source>
        <dbReference type="ARBA" id="ARBA00023125"/>
    </source>
</evidence>
<dbReference type="SMART" id="SM00418">
    <property type="entry name" value="HTH_ARSR"/>
    <property type="match status" value="1"/>
</dbReference>
<evidence type="ECO:0000259" key="4">
    <source>
        <dbReference type="PROSITE" id="PS50987"/>
    </source>
</evidence>
<organism evidence="5 6">
    <name type="scientific">Gilliamella apis</name>
    <dbReference type="NCBI Taxonomy" id="1970738"/>
    <lineage>
        <taxon>Bacteria</taxon>
        <taxon>Pseudomonadati</taxon>
        <taxon>Pseudomonadota</taxon>
        <taxon>Gammaproteobacteria</taxon>
        <taxon>Orbales</taxon>
        <taxon>Orbaceae</taxon>
        <taxon>Gilliamella</taxon>
    </lineage>
</organism>
<evidence type="ECO:0000313" key="5">
    <source>
        <dbReference type="EMBL" id="OTQ53248.1"/>
    </source>
</evidence>
<sequence length="99" mass="11403">MMNNSTIDNQLNEKMVLIFKALSDPVRIEIIKYLKSIETEVICGEIGQAVGISKPSGTYHFRLLQQAELINVRKSAREKYVWLNKSTFDKYVTGFFDNL</sequence>
<dbReference type="InterPro" id="IPR001845">
    <property type="entry name" value="HTH_ArsR_DNA-bd_dom"/>
</dbReference>
<dbReference type="EMBL" id="NASK01000064">
    <property type="protein sequence ID" value="OTQ53248.1"/>
    <property type="molecule type" value="Genomic_DNA"/>
</dbReference>
<dbReference type="Gene3D" id="1.10.10.10">
    <property type="entry name" value="Winged helix-like DNA-binding domain superfamily/Winged helix DNA-binding domain"/>
    <property type="match status" value="1"/>
</dbReference>
<dbReference type="PANTHER" id="PTHR33154:SF25">
    <property type="entry name" value="LMO0101 PROTEIN"/>
    <property type="match status" value="1"/>
</dbReference>
<dbReference type="CDD" id="cd00090">
    <property type="entry name" value="HTH_ARSR"/>
    <property type="match status" value="1"/>
</dbReference>
<feature type="domain" description="HTH arsR-type" evidence="4">
    <location>
        <begin position="7"/>
        <end position="99"/>
    </location>
</feature>
<dbReference type="GO" id="GO:0003677">
    <property type="term" value="F:DNA binding"/>
    <property type="evidence" value="ECO:0007669"/>
    <property type="project" value="UniProtKB-KW"/>
</dbReference>
<dbReference type="SUPFAM" id="SSF46785">
    <property type="entry name" value="Winged helix' DNA-binding domain"/>
    <property type="match status" value="1"/>
</dbReference>
<dbReference type="InterPro" id="IPR051081">
    <property type="entry name" value="HTH_MetalResp_TranReg"/>
</dbReference>
<evidence type="ECO:0000313" key="6">
    <source>
        <dbReference type="Proteomes" id="UP000194968"/>
    </source>
</evidence>
<dbReference type="InterPro" id="IPR011991">
    <property type="entry name" value="ArsR-like_HTH"/>
</dbReference>
<dbReference type="InterPro" id="IPR036390">
    <property type="entry name" value="WH_DNA-bd_sf"/>
</dbReference>
<dbReference type="GO" id="GO:0003700">
    <property type="term" value="F:DNA-binding transcription factor activity"/>
    <property type="evidence" value="ECO:0007669"/>
    <property type="project" value="InterPro"/>
</dbReference>
<name>A0A242NWY2_9GAMM</name>
<dbReference type="PRINTS" id="PR00778">
    <property type="entry name" value="HTHARSR"/>
</dbReference>
<evidence type="ECO:0000256" key="3">
    <source>
        <dbReference type="ARBA" id="ARBA00023163"/>
    </source>
</evidence>
<dbReference type="Proteomes" id="UP000194968">
    <property type="component" value="Unassembled WGS sequence"/>
</dbReference>
<accession>A0A242NWY2</accession>
<dbReference type="PROSITE" id="PS50987">
    <property type="entry name" value="HTH_ARSR_2"/>
    <property type="match status" value="1"/>
</dbReference>
<gene>
    <name evidence="5" type="ORF">B6D06_01180</name>
</gene>
<reference evidence="5 6" key="1">
    <citation type="submission" date="2017-03" db="EMBL/GenBank/DDBJ databases">
        <title>Comparative genomics of honeybee gut symbionts reveal geographically distinct and subgroup specific antibiotic resistance.</title>
        <authorList>
            <person name="Ludvigsen J."/>
            <person name="Porcellato D."/>
            <person name="Labee-Lund T.M."/>
            <person name="Amdam G.V."/>
            <person name="Rudi K."/>
        </authorList>
    </citation>
    <scope>NUCLEOTIDE SEQUENCE [LARGE SCALE GENOMIC DNA]</scope>
    <source>
        <strain evidence="5 6">A-4-12</strain>
    </source>
</reference>
<keyword evidence="1" id="KW-0805">Transcription regulation</keyword>
<keyword evidence="3" id="KW-0804">Transcription</keyword>
<keyword evidence="2" id="KW-0238">DNA-binding</keyword>
<dbReference type="PANTHER" id="PTHR33154">
    <property type="entry name" value="TRANSCRIPTIONAL REGULATOR, ARSR FAMILY"/>
    <property type="match status" value="1"/>
</dbReference>
<accession>A0A242P3F0</accession>
<dbReference type="AlphaFoldDB" id="A0A242NWY2"/>
<evidence type="ECO:0000256" key="1">
    <source>
        <dbReference type="ARBA" id="ARBA00023015"/>
    </source>
</evidence>
<dbReference type="Pfam" id="PF12840">
    <property type="entry name" value="HTH_20"/>
    <property type="match status" value="1"/>
</dbReference>